<evidence type="ECO:0000256" key="1">
    <source>
        <dbReference type="SAM" id="MobiDB-lite"/>
    </source>
</evidence>
<protein>
    <submittedName>
        <fullName evidence="2">Uncharacterized protein</fullName>
    </submittedName>
</protein>
<reference evidence="2" key="1">
    <citation type="journal article" date="2015" name="Nature">
        <title>Complex archaea that bridge the gap between prokaryotes and eukaryotes.</title>
        <authorList>
            <person name="Spang A."/>
            <person name="Saw J.H."/>
            <person name="Jorgensen S.L."/>
            <person name="Zaremba-Niedzwiedzka K."/>
            <person name="Martijn J."/>
            <person name="Lind A.E."/>
            <person name="van Eijk R."/>
            <person name="Schleper C."/>
            <person name="Guy L."/>
            <person name="Ettema T.J."/>
        </authorList>
    </citation>
    <scope>NUCLEOTIDE SEQUENCE</scope>
</reference>
<proteinExistence type="predicted"/>
<organism evidence="2">
    <name type="scientific">marine sediment metagenome</name>
    <dbReference type="NCBI Taxonomy" id="412755"/>
    <lineage>
        <taxon>unclassified sequences</taxon>
        <taxon>metagenomes</taxon>
        <taxon>ecological metagenomes</taxon>
    </lineage>
</organism>
<evidence type="ECO:0000313" key="2">
    <source>
        <dbReference type="EMBL" id="KKN05081.1"/>
    </source>
</evidence>
<feature type="compositionally biased region" description="Polar residues" evidence="1">
    <location>
        <begin position="43"/>
        <end position="53"/>
    </location>
</feature>
<comment type="caution">
    <text evidence="2">The sequence shown here is derived from an EMBL/GenBank/DDBJ whole genome shotgun (WGS) entry which is preliminary data.</text>
</comment>
<accession>A0A0F9PVK4</accession>
<feature type="region of interest" description="Disordered" evidence="1">
    <location>
        <begin position="1"/>
        <end position="131"/>
    </location>
</feature>
<sequence length="346" mass="35751">MALRSQFSAQDEMAFQSRLEKSPRAPRRRNSTISPPKGGGDIQNPSISMQEQLRSLGGRMGRASPSSSSSPTTPMVAGDRRGRRQENPSPGVSNLGGIPESRGGLSSLGPEFRLGGASQGSGQPPGMQSQLQSMMRKMGSGNMPGNMPVLKAQGALGDPGGAGVGQPGAEGAVGLENLGAVLERRLGTSTGGFGSAEAERFRKIAGAQREEERSAGVAGIESRAAKRGTFFSTIPSGAEGALETKLQRSADETDLQLQNLIAGASFKGQNRAIDDAFRFSQNAFQNEQQGASGLGNLGSLASQIGMQGGPSIDNAVNQFGMQPNAQGGGVNQDFMKVLGQLFGKAA</sequence>
<feature type="compositionally biased region" description="Low complexity" evidence="1">
    <location>
        <begin position="64"/>
        <end position="74"/>
    </location>
</feature>
<feature type="compositionally biased region" description="Low complexity" evidence="1">
    <location>
        <begin position="114"/>
        <end position="131"/>
    </location>
</feature>
<dbReference type="AlphaFoldDB" id="A0A0F9PVK4"/>
<gene>
    <name evidence="2" type="ORF">LCGC14_1090930</name>
</gene>
<dbReference type="EMBL" id="LAZR01004845">
    <property type="protein sequence ID" value="KKN05081.1"/>
    <property type="molecule type" value="Genomic_DNA"/>
</dbReference>
<name>A0A0F9PVK4_9ZZZZ</name>